<dbReference type="SUPFAM" id="SSF111369">
    <property type="entry name" value="HlyD-like secretion proteins"/>
    <property type="match status" value="1"/>
</dbReference>
<gene>
    <name evidence="6" type="ORF">HDF25_002337</name>
</gene>
<dbReference type="PROSITE" id="PS51257">
    <property type="entry name" value="PROKAR_LIPOPROTEIN"/>
    <property type="match status" value="1"/>
</dbReference>
<dbReference type="NCBIfam" id="TIGR01730">
    <property type="entry name" value="RND_mfp"/>
    <property type="match status" value="1"/>
</dbReference>
<evidence type="ECO:0000313" key="6">
    <source>
        <dbReference type="EMBL" id="MBB6500193.1"/>
    </source>
</evidence>
<feature type="signal peptide" evidence="3">
    <location>
        <begin position="1"/>
        <end position="20"/>
    </location>
</feature>
<comment type="caution">
    <text evidence="6">The sequence shown here is derived from an EMBL/GenBank/DDBJ whole genome shotgun (WGS) entry which is preliminary data.</text>
</comment>
<reference evidence="6 7" key="1">
    <citation type="submission" date="2020-08" db="EMBL/GenBank/DDBJ databases">
        <title>Genomic Encyclopedia of Type Strains, Phase IV (KMG-V): Genome sequencing to study the core and pangenomes of soil and plant-associated prokaryotes.</title>
        <authorList>
            <person name="Whitman W."/>
        </authorList>
    </citation>
    <scope>NUCLEOTIDE SEQUENCE [LARGE SCALE GENOMIC DNA]</scope>
    <source>
        <strain evidence="6 7">M2T3</strain>
    </source>
</reference>
<accession>A0A7X0MK78</accession>
<evidence type="ECO:0000256" key="3">
    <source>
        <dbReference type="SAM" id="SignalP"/>
    </source>
</evidence>
<dbReference type="InterPro" id="IPR006143">
    <property type="entry name" value="RND_pump_MFP"/>
</dbReference>
<dbReference type="InterPro" id="IPR058647">
    <property type="entry name" value="BSH_CzcB-like"/>
</dbReference>
<name>A0A7X0MK78_9SPHI</name>
<evidence type="ECO:0000313" key="7">
    <source>
        <dbReference type="Proteomes" id="UP000521017"/>
    </source>
</evidence>
<dbReference type="GO" id="GO:0016020">
    <property type="term" value="C:membrane"/>
    <property type="evidence" value="ECO:0007669"/>
    <property type="project" value="InterPro"/>
</dbReference>
<evidence type="ECO:0000256" key="2">
    <source>
        <dbReference type="ARBA" id="ARBA00022448"/>
    </source>
</evidence>
<dbReference type="Gene3D" id="1.10.287.470">
    <property type="entry name" value="Helix hairpin bin"/>
    <property type="match status" value="1"/>
</dbReference>
<evidence type="ECO:0000259" key="4">
    <source>
        <dbReference type="Pfam" id="PF25954"/>
    </source>
</evidence>
<dbReference type="EMBL" id="JACHCC010000005">
    <property type="protein sequence ID" value="MBB6500193.1"/>
    <property type="molecule type" value="Genomic_DNA"/>
</dbReference>
<comment type="similarity">
    <text evidence="1">Belongs to the membrane fusion protein (MFP) (TC 8.A.1) family.</text>
</comment>
<proteinExistence type="inferred from homology"/>
<dbReference type="Pfam" id="PF25954">
    <property type="entry name" value="Beta-barrel_RND_2"/>
    <property type="match status" value="1"/>
</dbReference>
<dbReference type="GO" id="GO:0015679">
    <property type="term" value="P:plasma membrane copper ion transport"/>
    <property type="evidence" value="ECO:0007669"/>
    <property type="project" value="TreeGrafter"/>
</dbReference>
<dbReference type="GO" id="GO:0030313">
    <property type="term" value="C:cell envelope"/>
    <property type="evidence" value="ECO:0007669"/>
    <property type="project" value="TreeGrafter"/>
</dbReference>
<dbReference type="Proteomes" id="UP000521017">
    <property type="component" value="Unassembled WGS sequence"/>
</dbReference>
<dbReference type="InterPro" id="IPR051909">
    <property type="entry name" value="MFP_Cation_Efflux"/>
</dbReference>
<dbReference type="Gene3D" id="2.40.50.100">
    <property type="match status" value="1"/>
</dbReference>
<feature type="domain" description="CzcB-like barrel-sandwich hybrid" evidence="5">
    <location>
        <begin position="82"/>
        <end position="226"/>
    </location>
</feature>
<dbReference type="Gene3D" id="2.40.420.20">
    <property type="match status" value="1"/>
</dbReference>
<organism evidence="6 7">
    <name type="scientific">Pedobacter cryoconitis</name>
    <dbReference type="NCBI Taxonomy" id="188932"/>
    <lineage>
        <taxon>Bacteria</taxon>
        <taxon>Pseudomonadati</taxon>
        <taxon>Bacteroidota</taxon>
        <taxon>Sphingobacteriia</taxon>
        <taxon>Sphingobacteriales</taxon>
        <taxon>Sphingobacteriaceae</taxon>
        <taxon>Pedobacter</taxon>
    </lineage>
</organism>
<feature type="chain" id="PRO_5030842703" evidence="3">
    <location>
        <begin position="21"/>
        <end position="381"/>
    </location>
</feature>
<keyword evidence="2" id="KW-0813">Transport</keyword>
<protein>
    <submittedName>
        <fullName evidence="6">Cobalt-zinc-cadmium efflux system membrane fusion protein</fullName>
    </submittedName>
</protein>
<dbReference type="AlphaFoldDB" id="A0A7X0MK78"/>
<dbReference type="GO" id="GO:0060003">
    <property type="term" value="P:copper ion export"/>
    <property type="evidence" value="ECO:0007669"/>
    <property type="project" value="TreeGrafter"/>
</dbReference>
<dbReference type="Pfam" id="PF25973">
    <property type="entry name" value="BSH_CzcB"/>
    <property type="match status" value="1"/>
</dbReference>
<feature type="domain" description="CusB-like beta-barrel" evidence="4">
    <location>
        <begin position="234"/>
        <end position="304"/>
    </location>
</feature>
<dbReference type="GO" id="GO:0022857">
    <property type="term" value="F:transmembrane transporter activity"/>
    <property type="evidence" value="ECO:0007669"/>
    <property type="project" value="InterPro"/>
</dbReference>
<keyword evidence="3" id="KW-0732">Signal</keyword>
<sequence length="381" mass="42440">MKASALITVMLMILFSSCSEQPKEDKTSTGTTNENKNVNKDVVELTPEQIKNAGIVTGTPQEREMHSILKVNGVIDVPPQNIVSISVPMGGYVKKATLLPGQKVQKGTLLAVLEDQQYIQLQQDFLTAKNRLVFLEADFYRQKELNITKASSDKLFQQVKSDYMNQKVILKALGEKLQMININPAKLNENNISNKISIYAPIGGYVTKVNVNMGRYVNPTDILFELINPGDLHLKLTVFENDAASLSSGQKVLCYTNKNPAVKYNATIHLITPNIGEERNTEVHCHLDKLPKELIPGMFMNGEIQLNNAKVLSVPEEAIVKSDNKYYLFTEEAPRRYKLIPVQVGVSMSGFTEIKSPLSSSTIVTKNAYTLLMKMKNSEEG</sequence>
<dbReference type="Gene3D" id="2.40.30.170">
    <property type="match status" value="1"/>
</dbReference>
<evidence type="ECO:0000256" key="1">
    <source>
        <dbReference type="ARBA" id="ARBA00009477"/>
    </source>
</evidence>
<evidence type="ECO:0000259" key="5">
    <source>
        <dbReference type="Pfam" id="PF25973"/>
    </source>
</evidence>
<dbReference type="InterPro" id="IPR058792">
    <property type="entry name" value="Beta-barrel_RND_2"/>
</dbReference>
<dbReference type="PANTHER" id="PTHR30097:SF4">
    <property type="entry name" value="SLR6042 PROTEIN"/>
    <property type="match status" value="1"/>
</dbReference>
<dbReference type="PANTHER" id="PTHR30097">
    <property type="entry name" value="CATION EFFLUX SYSTEM PROTEIN CUSB"/>
    <property type="match status" value="1"/>
</dbReference>
<dbReference type="RefSeq" id="WP_184624901.1">
    <property type="nucleotide sequence ID" value="NZ_JACHCC010000005.1"/>
</dbReference>